<evidence type="ECO:0000313" key="2">
    <source>
        <dbReference type="EMBL" id="AZS49585.1"/>
    </source>
</evidence>
<organism evidence="2 3">
    <name type="scientific">Entomomonas moraniae</name>
    <dbReference type="NCBI Taxonomy" id="2213226"/>
    <lineage>
        <taxon>Bacteria</taxon>
        <taxon>Pseudomonadati</taxon>
        <taxon>Pseudomonadota</taxon>
        <taxon>Gammaproteobacteria</taxon>
        <taxon>Pseudomonadales</taxon>
        <taxon>Pseudomonadaceae</taxon>
        <taxon>Entomomonas</taxon>
    </lineage>
</organism>
<feature type="domain" description="STAS" evidence="1">
    <location>
        <begin position="17"/>
        <end position="111"/>
    </location>
</feature>
<reference evidence="3" key="1">
    <citation type="submission" date="2018-06" db="EMBL/GenBank/DDBJ databases">
        <title>Complete genome of Pseudomonas insecticola strain QZS01.</title>
        <authorList>
            <person name="Wang J."/>
            <person name="Su Q."/>
        </authorList>
    </citation>
    <scope>NUCLEOTIDE SEQUENCE [LARGE SCALE GENOMIC DNA]</scope>
    <source>
        <strain evidence="3">QZS01</strain>
    </source>
</reference>
<sequence>MTGKEQATLIEGSDGELKLVGQVDYCNGKYLSELGQSIITQSKATAFTLDCSGVTRTSSVGVSLILSLIRDANQTGRALLIKALTTDLEEIAKFSDLKEVLPLSEDYQVIG</sequence>
<gene>
    <name evidence="2" type="ORF">DM558_01800</name>
</gene>
<dbReference type="SUPFAM" id="SSF52091">
    <property type="entry name" value="SpoIIaa-like"/>
    <property type="match status" value="1"/>
</dbReference>
<dbReference type="InterPro" id="IPR036513">
    <property type="entry name" value="STAS_dom_sf"/>
</dbReference>
<evidence type="ECO:0000259" key="1">
    <source>
        <dbReference type="PROSITE" id="PS50801"/>
    </source>
</evidence>
<dbReference type="AlphaFoldDB" id="A0A3Q9JHD8"/>
<keyword evidence="3" id="KW-1185">Reference proteome</keyword>
<dbReference type="EMBL" id="CP029822">
    <property type="protein sequence ID" value="AZS49585.1"/>
    <property type="molecule type" value="Genomic_DNA"/>
</dbReference>
<dbReference type="Gene3D" id="3.30.750.24">
    <property type="entry name" value="STAS domain"/>
    <property type="match status" value="1"/>
</dbReference>
<protein>
    <submittedName>
        <fullName evidence="2">STAS domain-containing protein</fullName>
    </submittedName>
</protein>
<dbReference type="KEGG" id="emo:DM558_01800"/>
<dbReference type="Pfam" id="PF01740">
    <property type="entry name" value="STAS"/>
    <property type="match status" value="1"/>
</dbReference>
<dbReference type="Proteomes" id="UP000273143">
    <property type="component" value="Chromosome"/>
</dbReference>
<dbReference type="InterPro" id="IPR002645">
    <property type="entry name" value="STAS_dom"/>
</dbReference>
<evidence type="ECO:0000313" key="3">
    <source>
        <dbReference type="Proteomes" id="UP000273143"/>
    </source>
</evidence>
<accession>A0A3Q9JHD8</accession>
<name>A0A3Q9JHD8_9GAMM</name>
<dbReference type="PROSITE" id="PS50801">
    <property type="entry name" value="STAS"/>
    <property type="match status" value="1"/>
</dbReference>
<proteinExistence type="predicted"/>